<dbReference type="OrthoDB" id="3266392at2"/>
<evidence type="ECO:0000313" key="4">
    <source>
        <dbReference type="Proteomes" id="UP000310458"/>
    </source>
</evidence>
<organism evidence="3 4">
    <name type="scientific">Nesterenkonia salmonea</name>
    <dbReference type="NCBI Taxonomy" id="1804987"/>
    <lineage>
        <taxon>Bacteria</taxon>
        <taxon>Bacillati</taxon>
        <taxon>Actinomycetota</taxon>
        <taxon>Actinomycetes</taxon>
        <taxon>Micrococcales</taxon>
        <taxon>Micrococcaceae</taxon>
        <taxon>Nesterenkonia</taxon>
    </lineage>
</organism>
<gene>
    <name evidence="3" type="ORF">FEF26_06205</name>
</gene>
<dbReference type="InterPro" id="IPR031571">
    <property type="entry name" value="RcpC_dom"/>
</dbReference>
<feature type="region of interest" description="Disordered" evidence="1">
    <location>
        <begin position="105"/>
        <end position="162"/>
    </location>
</feature>
<dbReference type="CDD" id="cd11614">
    <property type="entry name" value="SAF_CpaB_FlgA_like"/>
    <property type="match status" value="1"/>
</dbReference>
<evidence type="ECO:0000256" key="1">
    <source>
        <dbReference type="SAM" id="MobiDB-lite"/>
    </source>
</evidence>
<dbReference type="AlphaFoldDB" id="A0A5R9BBR6"/>
<accession>A0A5R9BBR6</accession>
<sequence>MFCHMSRLHSSGVAGSQCSTHHKSLRCRGVPDSSGLDVFPTLSPRPPDTLQTPQQPGRGRLSDTEFRTLGVMSSENILRPVPRRVRKASPSAPVVAVSVTRRAKKSVPFIPHHPKDDRAPEQAKKTVGDSAQTAARQQIRAGRSRRANKPSRSGALRKPPRVRRRLKPGGLFRLIRRFRIAVAVVLALSAAAAALLAGERSEMEMATVVRVTSDVVSGDILNASVLEQAEIDAEAVPDHYSADIHDMLGQTAAVALPAGAVVHPTHLVGPGLLTGHEPGTVAVPVRPADTAIIGLLSPGQRVDVTVSADGPESEGGSRRIAEAAPVLWIPQDESENWLGATSDSKNVVILAVDSVTAAEIAESTSSGRLHLTVVSPAG</sequence>
<evidence type="ECO:0000259" key="2">
    <source>
        <dbReference type="SMART" id="SM00858"/>
    </source>
</evidence>
<dbReference type="SMART" id="SM00858">
    <property type="entry name" value="SAF"/>
    <property type="match status" value="1"/>
</dbReference>
<evidence type="ECO:0000313" key="3">
    <source>
        <dbReference type="EMBL" id="TLP98094.1"/>
    </source>
</evidence>
<keyword evidence="4" id="KW-1185">Reference proteome</keyword>
<dbReference type="EMBL" id="VAVZ01000013">
    <property type="protein sequence ID" value="TLP98094.1"/>
    <property type="molecule type" value="Genomic_DNA"/>
</dbReference>
<proteinExistence type="predicted"/>
<dbReference type="Pfam" id="PF08666">
    <property type="entry name" value="SAF"/>
    <property type="match status" value="1"/>
</dbReference>
<reference evidence="3 4" key="1">
    <citation type="submission" date="2019-05" db="EMBL/GenBank/DDBJ databases">
        <title>Nesterenkonia sp. GY074 isolated from the Southern Atlantic Ocean.</title>
        <authorList>
            <person name="Zhang G."/>
        </authorList>
    </citation>
    <scope>NUCLEOTIDE SEQUENCE [LARGE SCALE GENOMIC DNA]</scope>
    <source>
        <strain evidence="3 4">GY074</strain>
    </source>
</reference>
<name>A0A5R9BBR6_9MICC</name>
<comment type="caution">
    <text evidence="3">The sequence shown here is derived from an EMBL/GenBank/DDBJ whole genome shotgun (WGS) entry which is preliminary data.</text>
</comment>
<feature type="region of interest" description="Disordered" evidence="1">
    <location>
        <begin position="36"/>
        <end position="62"/>
    </location>
</feature>
<protein>
    <recommendedName>
        <fullName evidence="2">SAF domain-containing protein</fullName>
    </recommendedName>
</protein>
<dbReference type="Pfam" id="PF16976">
    <property type="entry name" value="RcpC"/>
    <property type="match status" value="1"/>
</dbReference>
<dbReference type="Proteomes" id="UP000310458">
    <property type="component" value="Unassembled WGS sequence"/>
</dbReference>
<dbReference type="InterPro" id="IPR013974">
    <property type="entry name" value="SAF"/>
</dbReference>
<feature type="compositionally biased region" description="Basic and acidic residues" evidence="1">
    <location>
        <begin position="113"/>
        <end position="127"/>
    </location>
</feature>
<feature type="domain" description="SAF" evidence="2">
    <location>
        <begin position="206"/>
        <end position="268"/>
    </location>
</feature>